<reference evidence="1 2" key="1">
    <citation type="submission" date="2017-04" db="EMBL/GenBank/DDBJ databases">
        <authorList>
            <person name="Afonso C.L."/>
            <person name="Miller P.J."/>
            <person name="Scott M.A."/>
            <person name="Spackman E."/>
            <person name="Goraichik I."/>
            <person name="Dimitrov K.M."/>
            <person name="Suarez D.L."/>
            <person name="Swayne D.E."/>
        </authorList>
    </citation>
    <scope>NUCLEOTIDE SEQUENCE [LARGE SCALE GENOMIC DNA]</scope>
    <source>
        <strain evidence="1 2">DSM 13146</strain>
    </source>
</reference>
<dbReference type="OrthoDB" id="5510996at2"/>
<dbReference type="AlphaFoldDB" id="A0A1W1WYJ0"/>
<name>A0A1W1WYJ0_9BACT</name>
<dbReference type="Proteomes" id="UP000192783">
    <property type="component" value="Unassembled WGS sequence"/>
</dbReference>
<organism evidence="1 2">
    <name type="scientific">Desulfacinum hydrothermale DSM 13146</name>
    <dbReference type="NCBI Taxonomy" id="1121390"/>
    <lineage>
        <taxon>Bacteria</taxon>
        <taxon>Pseudomonadati</taxon>
        <taxon>Thermodesulfobacteriota</taxon>
        <taxon>Syntrophobacteria</taxon>
        <taxon>Syntrophobacterales</taxon>
        <taxon>Syntrophobacteraceae</taxon>
        <taxon>Desulfacinum</taxon>
    </lineage>
</organism>
<proteinExistence type="predicted"/>
<dbReference type="RefSeq" id="WP_084055616.1">
    <property type="nucleotide sequence ID" value="NZ_FWXF01000001.1"/>
</dbReference>
<gene>
    <name evidence="1" type="ORF">SAMN02746041_00133</name>
</gene>
<evidence type="ECO:0000313" key="2">
    <source>
        <dbReference type="Proteomes" id="UP000192783"/>
    </source>
</evidence>
<dbReference type="EMBL" id="FWXF01000001">
    <property type="protein sequence ID" value="SMC16663.1"/>
    <property type="molecule type" value="Genomic_DNA"/>
</dbReference>
<dbReference type="STRING" id="1121390.SAMN02746041_00133"/>
<keyword evidence="2" id="KW-1185">Reference proteome</keyword>
<protein>
    <submittedName>
        <fullName evidence="1">Uncharacterized protein</fullName>
    </submittedName>
</protein>
<accession>A0A1W1WYJ0</accession>
<evidence type="ECO:0000313" key="1">
    <source>
        <dbReference type="EMBL" id="SMC16663.1"/>
    </source>
</evidence>
<sequence length="238" mass="26075">MSFYCALSLSRCLVLAADNKRRILEFGGRTGSGTAVQPVTLSDAKKIHAVAGGWWMTGVGLADFHRGVRREMAGLADKWAPGKDAVRALLAHLEDGRRVADRWERLAGDPGMDRPAEVEAAFRPANQEVVLARFDAQQGACLVRFCGREGFRTRVYQGPGPILFAGDQEKGEDSGEVSRYLAGLLGRLGDLSAEAVADASWERIPPLFRWLSARRPDHVGATGDLVVLWEKGSRWLLF</sequence>